<evidence type="ECO:0000256" key="3">
    <source>
        <dbReference type="ARBA" id="ARBA00015419"/>
    </source>
</evidence>
<evidence type="ECO:0000256" key="6">
    <source>
        <dbReference type="ARBA" id="ARBA00022729"/>
    </source>
</evidence>
<evidence type="ECO:0000256" key="7">
    <source>
        <dbReference type="ARBA" id="ARBA00023136"/>
    </source>
</evidence>
<keyword evidence="6" id="KW-0732">Signal</keyword>
<dbReference type="Gene3D" id="3.10.20.310">
    <property type="entry name" value="membrane protein fhac"/>
    <property type="match status" value="3"/>
</dbReference>
<protein>
    <recommendedName>
        <fullName evidence="3">Translocation and assembly module subunit TamA</fullName>
    </recommendedName>
    <alternativeName>
        <fullName evidence="9">Autotransporter assembly factor TamA</fullName>
    </alternativeName>
</protein>
<evidence type="ECO:0000313" key="14">
    <source>
        <dbReference type="Proteomes" id="UP001500392"/>
    </source>
</evidence>
<keyword evidence="14" id="KW-1185">Reference proteome</keyword>
<evidence type="ECO:0000259" key="12">
    <source>
        <dbReference type="Pfam" id="PF17243"/>
    </source>
</evidence>
<dbReference type="RefSeq" id="WP_344931959.1">
    <property type="nucleotide sequence ID" value="NZ_BAABDM010000001.1"/>
</dbReference>
<dbReference type="PANTHER" id="PTHR12815:SF47">
    <property type="entry name" value="TRANSLOCATION AND ASSEMBLY MODULE SUBUNIT TAMA"/>
    <property type="match status" value="1"/>
</dbReference>
<dbReference type="Gene3D" id="2.40.160.50">
    <property type="entry name" value="membrane protein fhac: a member of the omp85/tpsb transporter family"/>
    <property type="match status" value="1"/>
</dbReference>
<name>A0ABP7W8P4_9GAMM</name>
<comment type="caution">
    <text evidence="13">The sequence shown here is derived from an EMBL/GenBank/DDBJ whole genome shotgun (WGS) entry which is preliminary data.</text>
</comment>
<keyword evidence="4" id="KW-1134">Transmembrane beta strand</keyword>
<evidence type="ECO:0000313" key="13">
    <source>
        <dbReference type="EMBL" id="GAA4083725.1"/>
    </source>
</evidence>
<evidence type="ECO:0000256" key="9">
    <source>
        <dbReference type="ARBA" id="ARBA00033063"/>
    </source>
</evidence>
<proteinExistence type="inferred from homology"/>
<keyword evidence="5" id="KW-0812">Transmembrane</keyword>
<comment type="similarity">
    <text evidence="2">Belongs to the TamA family.</text>
</comment>
<dbReference type="EMBL" id="BAABDM010000001">
    <property type="protein sequence ID" value="GAA4083725.1"/>
    <property type="molecule type" value="Genomic_DNA"/>
</dbReference>
<evidence type="ECO:0000259" key="11">
    <source>
        <dbReference type="Pfam" id="PF01103"/>
    </source>
</evidence>
<keyword evidence="7" id="KW-0472">Membrane</keyword>
<evidence type="ECO:0000256" key="8">
    <source>
        <dbReference type="ARBA" id="ARBA00023237"/>
    </source>
</evidence>
<feature type="domain" description="Bacterial surface antigen (D15)" evidence="11">
    <location>
        <begin position="321"/>
        <end position="611"/>
    </location>
</feature>
<organism evidence="13 14">
    <name type="scientific">Zhongshania borealis</name>
    <dbReference type="NCBI Taxonomy" id="889488"/>
    <lineage>
        <taxon>Bacteria</taxon>
        <taxon>Pseudomonadati</taxon>
        <taxon>Pseudomonadota</taxon>
        <taxon>Gammaproteobacteria</taxon>
        <taxon>Cellvibrionales</taxon>
        <taxon>Spongiibacteraceae</taxon>
        <taxon>Zhongshania</taxon>
    </lineage>
</organism>
<comment type="subunit">
    <text evidence="10">Interacts with TamB to form the translocation and assembly module (TAM).</text>
</comment>
<dbReference type="Proteomes" id="UP001500392">
    <property type="component" value="Unassembled WGS sequence"/>
</dbReference>
<dbReference type="PANTHER" id="PTHR12815">
    <property type="entry name" value="SORTING AND ASSEMBLY MACHINERY SAMM50 PROTEIN FAMILY MEMBER"/>
    <property type="match status" value="1"/>
</dbReference>
<evidence type="ECO:0000256" key="1">
    <source>
        <dbReference type="ARBA" id="ARBA00004442"/>
    </source>
</evidence>
<evidence type="ECO:0000256" key="2">
    <source>
        <dbReference type="ARBA" id="ARBA00010248"/>
    </source>
</evidence>
<evidence type="ECO:0000256" key="4">
    <source>
        <dbReference type="ARBA" id="ARBA00022452"/>
    </source>
</evidence>
<comment type="subcellular location">
    <subcellularLocation>
        <location evidence="1">Cell outer membrane</location>
    </subcellularLocation>
</comment>
<evidence type="ECO:0000256" key="10">
    <source>
        <dbReference type="ARBA" id="ARBA00093548"/>
    </source>
</evidence>
<dbReference type="InterPro" id="IPR039910">
    <property type="entry name" value="D15-like"/>
</dbReference>
<sequence length="614" mass="67962">MHRAFIFKPTSRQASIPITLLCALLWTIPSWAAAFASLEIDGGKSELQTNIRAHLDLSDILCDTTELRLRSRLRGSDDKISDAMRALGYYHGTWELRRERVTYKPTILKNNPLSSTVKKLSNKAQPNNTEAGECWLLKLNLTPGPQTLITKLDVNVVGAGANDPLFTQYLAKLPIAINDPIQHDLYESTKKSIHQRARNAGYIDGKFVEHRLEVDIDKHSAAVILVFDSGTPYTFGKINFGPSLLNTSLLERYVPFESGDAFESTKIVQLQNNLISSNYFSSVSIDQDNPGPETHTVGLSVTTAEKRKYETTAGIGASTDTGPRVSYGLRNRRVNADGDTYQIASQYSPVLSNLSFQYTLPGDKPLTDKLQWATGVERKKTDTSDSTSYRAEVALISLQNHNWIQTLSLKFLREDYDIADVSNTSTLLMPGIAWSRSEANDRRYPSRGWRINTAVRGALEGVASDLSLAQAELDTKWIFPLWGGRLISRGGLGITTLDDFSELPASLRFFAGGDNSVRGYGYETLGPEDATGEVVGGKHRLTGSVEYDYRVWGDFALAGFYDAGNAFDTSDFTFYESAGFGLRWLSPIGPVRVDFAFPLKDGGFHFHLSMGPDL</sequence>
<gene>
    <name evidence="13" type="ORF">GCM10022414_03070</name>
</gene>
<feature type="domain" description="TamA POTRA" evidence="12">
    <location>
        <begin position="37"/>
        <end position="101"/>
    </location>
</feature>
<reference evidence="14" key="1">
    <citation type="journal article" date="2019" name="Int. J. Syst. Evol. Microbiol.">
        <title>The Global Catalogue of Microorganisms (GCM) 10K type strain sequencing project: providing services to taxonomists for standard genome sequencing and annotation.</title>
        <authorList>
            <consortium name="The Broad Institute Genomics Platform"/>
            <consortium name="The Broad Institute Genome Sequencing Center for Infectious Disease"/>
            <person name="Wu L."/>
            <person name="Ma J."/>
        </authorList>
    </citation>
    <scope>NUCLEOTIDE SEQUENCE [LARGE SCALE GENOMIC DNA]</scope>
    <source>
        <strain evidence="14">JCM 17304</strain>
    </source>
</reference>
<dbReference type="Pfam" id="PF01103">
    <property type="entry name" value="Omp85"/>
    <property type="match status" value="1"/>
</dbReference>
<evidence type="ECO:0000256" key="5">
    <source>
        <dbReference type="ARBA" id="ARBA00022692"/>
    </source>
</evidence>
<dbReference type="InterPro" id="IPR035243">
    <property type="entry name" value="TamA_POTRA_Dom_1"/>
</dbReference>
<keyword evidence="8" id="KW-0998">Cell outer membrane</keyword>
<dbReference type="Pfam" id="PF17243">
    <property type="entry name" value="POTRA_TamA_1"/>
    <property type="match status" value="1"/>
</dbReference>
<dbReference type="InterPro" id="IPR000184">
    <property type="entry name" value="Bac_surfAg_D15"/>
</dbReference>
<accession>A0ABP7W8P4</accession>